<keyword evidence="2" id="KW-0732">Signal</keyword>
<name>A0A2L1UUG7_9GAMM</name>
<evidence type="ECO:0008006" key="5">
    <source>
        <dbReference type="Google" id="ProtNLM"/>
    </source>
</evidence>
<evidence type="ECO:0000256" key="1">
    <source>
        <dbReference type="SAM" id="MobiDB-lite"/>
    </source>
</evidence>
<accession>A0A2L1UUG7</accession>
<evidence type="ECO:0000256" key="2">
    <source>
        <dbReference type="SAM" id="SignalP"/>
    </source>
</evidence>
<protein>
    <recommendedName>
        <fullName evidence="5">Divergent polysaccharide deacetylase</fullName>
    </recommendedName>
</protein>
<proteinExistence type="predicted"/>
<dbReference type="Pfam" id="PF04748">
    <property type="entry name" value="Polysacc_deac_2"/>
    <property type="match status" value="1"/>
</dbReference>
<dbReference type="EMBL" id="CP019062">
    <property type="protein sequence ID" value="AVF36580.1"/>
    <property type="molecule type" value="Genomic_DNA"/>
</dbReference>
<organism evidence="3 4">
    <name type="scientific">Rahnella sikkimica</name>
    <dbReference type="NCBI Taxonomy" id="1805933"/>
    <lineage>
        <taxon>Bacteria</taxon>
        <taxon>Pseudomonadati</taxon>
        <taxon>Pseudomonadota</taxon>
        <taxon>Gammaproteobacteria</taxon>
        <taxon>Enterobacterales</taxon>
        <taxon>Yersiniaceae</taxon>
        <taxon>Rahnella</taxon>
    </lineage>
</organism>
<keyword evidence="4" id="KW-1185">Reference proteome</keyword>
<feature type="chain" id="PRO_5014998871" description="Divergent polysaccharide deacetylase" evidence="2">
    <location>
        <begin position="30"/>
        <end position="330"/>
    </location>
</feature>
<dbReference type="PANTHER" id="PTHR30105">
    <property type="entry name" value="UNCHARACTERIZED YIBQ-RELATED"/>
    <property type="match status" value="1"/>
</dbReference>
<feature type="region of interest" description="Disordered" evidence="1">
    <location>
        <begin position="249"/>
        <end position="268"/>
    </location>
</feature>
<dbReference type="GO" id="GO:0005975">
    <property type="term" value="P:carbohydrate metabolic process"/>
    <property type="evidence" value="ECO:0007669"/>
    <property type="project" value="InterPro"/>
</dbReference>
<dbReference type="CDD" id="cd10936">
    <property type="entry name" value="CE4_DAC2"/>
    <property type="match status" value="1"/>
</dbReference>
<dbReference type="PANTHER" id="PTHR30105:SF2">
    <property type="entry name" value="DIVERGENT POLYSACCHARIDE DEACETYLASE SUPERFAMILY"/>
    <property type="match status" value="1"/>
</dbReference>
<dbReference type="Gene3D" id="3.20.20.370">
    <property type="entry name" value="Glycoside hydrolase/deacetylase"/>
    <property type="match status" value="1"/>
</dbReference>
<dbReference type="Proteomes" id="UP000239197">
    <property type="component" value="Chromosome"/>
</dbReference>
<sequence length="330" mass="36055">MVGKIALRYKKSVLAALCGTALFVCQVQAAKLSILIDDFGYRQHEENQVLQMPKAVSVAIFPNAPDSQMMMNKAHQQGREILIHLPMAPLSKQPLEKNTLTPSMSAAEVKRIVDQAISNIPYAIGINNHMGSAMTSSLTGMENVMQAMNAHNLFFLDSMTIGNTQSVKAAQGTRVKVIKRNVFLDDVQNEAEIRRQFERAIQLARKNGYAIAIGHPHPTTVKVLQQMLPNLPSDIVLVRPSDLLDEAQRAAPSGKPVNIPPAKPSRKGISQCRIKHPVQPVYAGSLFSVVGESLQSLPAVQFVERQYGVLVSFIDKPAAAQVEPVAAPKK</sequence>
<feature type="signal peptide" evidence="2">
    <location>
        <begin position="1"/>
        <end position="29"/>
    </location>
</feature>
<evidence type="ECO:0000313" key="3">
    <source>
        <dbReference type="EMBL" id="AVF36580.1"/>
    </source>
</evidence>
<dbReference type="KEGG" id="rox:BV494_17315"/>
<gene>
    <name evidence="3" type="ORF">BV494_17315</name>
</gene>
<dbReference type="SUPFAM" id="SSF88713">
    <property type="entry name" value="Glycoside hydrolase/deacetylase"/>
    <property type="match status" value="1"/>
</dbReference>
<dbReference type="AlphaFoldDB" id="A0A2L1UUG7"/>
<dbReference type="InterPro" id="IPR006837">
    <property type="entry name" value="Divergent_DAC"/>
</dbReference>
<reference evidence="4" key="1">
    <citation type="submission" date="2017-01" db="EMBL/GenBank/DDBJ databases">
        <title>Genome sequence of Rouxiella sp. ERMR1:05.</title>
        <authorList>
            <person name="Kumar R."/>
            <person name="Singh D."/>
            <person name="Kumar S."/>
        </authorList>
    </citation>
    <scope>NUCLEOTIDE SEQUENCE [LARGE SCALE GENOMIC DNA]</scope>
    <source>
        <strain evidence="4">ERMR1:05</strain>
    </source>
</reference>
<evidence type="ECO:0000313" key="4">
    <source>
        <dbReference type="Proteomes" id="UP000239197"/>
    </source>
</evidence>
<dbReference type="InterPro" id="IPR011330">
    <property type="entry name" value="Glyco_hydro/deAcase_b/a-brl"/>
</dbReference>